<dbReference type="HOGENOM" id="CLU_1357005_0_0_1"/>
<evidence type="ECO:0000313" key="1">
    <source>
        <dbReference type="EMBL" id="EEY58836.1"/>
    </source>
</evidence>
<dbReference type="EMBL" id="DS028138">
    <property type="protein sequence ID" value="EEY58836.1"/>
    <property type="molecule type" value="Genomic_DNA"/>
</dbReference>
<proteinExistence type="predicted"/>
<keyword evidence="2" id="KW-1185">Reference proteome</keyword>
<dbReference type="Proteomes" id="UP000006643">
    <property type="component" value="Unassembled WGS sequence"/>
</dbReference>
<protein>
    <submittedName>
        <fullName evidence="1">Uncharacterized protein</fullName>
    </submittedName>
</protein>
<dbReference type="KEGG" id="pif:PITG_11817"/>
<organism evidence="1 2">
    <name type="scientific">Phytophthora infestans (strain T30-4)</name>
    <name type="common">Potato late blight agent</name>
    <dbReference type="NCBI Taxonomy" id="403677"/>
    <lineage>
        <taxon>Eukaryota</taxon>
        <taxon>Sar</taxon>
        <taxon>Stramenopiles</taxon>
        <taxon>Oomycota</taxon>
        <taxon>Peronosporomycetes</taxon>
        <taxon>Peronosporales</taxon>
        <taxon>Peronosporaceae</taxon>
        <taxon>Phytophthora</taxon>
    </lineage>
</organism>
<gene>
    <name evidence="1" type="ORF">PITG_11817</name>
</gene>
<name>D0NHW1_PHYIT</name>
<dbReference type="GeneID" id="9470829"/>
<accession>D0NHW1</accession>
<dbReference type="AlphaFoldDB" id="D0NHW1"/>
<evidence type="ECO:0000313" key="2">
    <source>
        <dbReference type="Proteomes" id="UP000006643"/>
    </source>
</evidence>
<dbReference type="OrthoDB" id="119982at2759"/>
<sequence>MMLIIWISYWEDQGVTATKNNVGRSSYRTGHAKTEQSLSLKQDTMFDVAEGYDVFWAKRITKINTLASSAEVLKRKKRLILCEDNAIYLKRSSNENQDKYTRLSAANFVESMHRRRRLLKGTGKHEPFFIYPNFCLNCLAHSLGENLAAQAQVEIESTTNYRRRYRFQKSVVKHPLVKLGSGLMRYDSRSGVGMPPVTKAHQ</sequence>
<dbReference type="VEuPathDB" id="FungiDB:PITG_11817"/>
<reference evidence="2" key="1">
    <citation type="journal article" date="2009" name="Nature">
        <title>Genome sequence and analysis of the Irish potato famine pathogen Phytophthora infestans.</title>
        <authorList>
            <consortium name="The Broad Institute Genome Sequencing Platform"/>
            <person name="Haas B.J."/>
            <person name="Kamoun S."/>
            <person name="Zody M.C."/>
            <person name="Jiang R.H."/>
            <person name="Handsaker R.E."/>
            <person name="Cano L.M."/>
            <person name="Grabherr M."/>
            <person name="Kodira C.D."/>
            <person name="Raffaele S."/>
            <person name="Torto-Alalibo T."/>
            <person name="Bozkurt T.O."/>
            <person name="Ah-Fong A.M."/>
            <person name="Alvarado L."/>
            <person name="Anderson V.L."/>
            <person name="Armstrong M.R."/>
            <person name="Avrova A."/>
            <person name="Baxter L."/>
            <person name="Beynon J."/>
            <person name="Boevink P.C."/>
            <person name="Bollmann S.R."/>
            <person name="Bos J.I."/>
            <person name="Bulone V."/>
            <person name="Cai G."/>
            <person name="Cakir C."/>
            <person name="Carrington J.C."/>
            <person name="Chawner M."/>
            <person name="Conti L."/>
            <person name="Costanzo S."/>
            <person name="Ewan R."/>
            <person name="Fahlgren N."/>
            <person name="Fischbach M.A."/>
            <person name="Fugelstad J."/>
            <person name="Gilroy E.M."/>
            <person name="Gnerre S."/>
            <person name="Green P.J."/>
            <person name="Grenville-Briggs L.J."/>
            <person name="Griffith J."/>
            <person name="Grunwald N.J."/>
            <person name="Horn K."/>
            <person name="Horner N.R."/>
            <person name="Hu C.H."/>
            <person name="Huitema E."/>
            <person name="Jeong D.H."/>
            <person name="Jones A.M."/>
            <person name="Jones J.D."/>
            <person name="Jones R.W."/>
            <person name="Karlsson E.K."/>
            <person name="Kunjeti S.G."/>
            <person name="Lamour K."/>
            <person name="Liu Z."/>
            <person name="Ma L."/>
            <person name="Maclean D."/>
            <person name="Chibucos M.C."/>
            <person name="McDonald H."/>
            <person name="McWalters J."/>
            <person name="Meijer H.J."/>
            <person name="Morgan W."/>
            <person name="Morris P.F."/>
            <person name="Munro C.A."/>
            <person name="O'Neill K."/>
            <person name="Ospina-Giraldo M."/>
            <person name="Pinzon A."/>
            <person name="Pritchard L."/>
            <person name="Ramsahoye B."/>
            <person name="Ren Q."/>
            <person name="Restrepo S."/>
            <person name="Roy S."/>
            <person name="Sadanandom A."/>
            <person name="Savidor A."/>
            <person name="Schornack S."/>
            <person name="Schwartz D.C."/>
            <person name="Schumann U.D."/>
            <person name="Schwessinger B."/>
            <person name="Seyer L."/>
            <person name="Sharpe T."/>
            <person name="Silvar C."/>
            <person name="Song J."/>
            <person name="Studholme D.J."/>
            <person name="Sykes S."/>
            <person name="Thines M."/>
            <person name="van de Vondervoort P.J."/>
            <person name="Phuntumart V."/>
            <person name="Wawra S."/>
            <person name="Weide R."/>
            <person name="Win J."/>
            <person name="Young C."/>
            <person name="Zhou S."/>
            <person name="Fry W."/>
            <person name="Meyers B.C."/>
            <person name="van West P."/>
            <person name="Ristaino J."/>
            <person name="Govers F."/>
            <person name="Birch P.R."/>
            <person name="Whisson S.C."/>
            <person name="Judelson H.S."/>
            <person name="Nusbaum C."/>
        </authorList>
    </citation>
    <scope>NUCLEOTIDE SEQUENCE [LARGE SCALE GENOMIC DNA]</scope>
    <source>
        <strain evidence="2">T30-4</strain>
    </source>
</reference>
<dbReference type="InParanoid" id="D0NHW1"/>
<dbReference type="RefSeq" id="XP_002901309.1">
    <property type="nucleotide sequence ID" value="XM_002901263.1"/>
</dbReference>